<dbReference type="EMBL" id="FOJY01000045">
    <property type="protein sequence ID" value="SFB40882.1"/>
    <property type="molecule type" value="Genomic_DNA"/>
</dbReference>
<organism evidence="1 2">
    <name type="scientific">Acetitomaculum ruminis DSM 5522</name>
    <dbReference type="NCBI Taxonomy" id="1120918"/>
    <lineage>
        <taxon>Bacteria</taxon>
        <taxon>Bacillati</taxon>
        <taxon>Bacillota</taxon>
        <taxon>Clostridia</taxon>
        <taxon>Lachnospirales</taxon>
        <taxon>Lachnospiraceae</taxon>
        <taxon>Acetitomaculum</taxon>
    </lineage>
</organism>
<reference evidence="1 2" key="1">
    <citation type="submission" date="2016-10" db="EMBL/GenBank/DDBJ databases">
        <authorList>
            <person name="de Groot N.N."/>
        </authorList>
    </citation>
    <scope>NUCLEOTIDE SEQUENCE [LARGE SCALE GENOMIC DNA]</scope>
    <source>
        <strain evidence="1 2">DSM 5522</strain>
    </source>
</reference>
<evidence type="ECO:0000313" key="2">
    <source>
        <dbReference type="Proteomes" id="UP000198838"/>
    </source>
</evidence>
<feature type="non-terminal residue" evidence="1">
    <location>
        <position position="1"/>
    </location>
</feature>
<evidence type="ECO:0008006" key="3">
    <source>
        <dbReference type="Google" id="ProtNLM"/>
    </source>
</evidence>
<accession>A0A1I1ATM7</accession>
<keyword evidence="2" id="KW-1185">Reference proteome</keyword>
<sequence length="179" mass="19713">TLPAGSTALDALKAVSGADTASGPDAKGYYTQGILKWSSTKWGNYISAVKVKDHSNTNKFFGDNGTASTWDGASKNKYSCLDELNHLEENLYNKANVTFNNTVNEVGYLSEKDYNNYSGWMIIINGNTNNLGCDQVLQDNDKVDLNFSMFMGLDLGQDSWVEDAAGQWIQADAWNSYVF</sequence>
<dbReference type="Proteomes" id="UP000198838">
    <property type="component" value="Unassembled WGS sequence"/>
</dbReference>
<gene>
    <name evidence="1" type="ORF">SAMN05216249_1451</name>
</gene>
<evidence type="ECO:0000313" key="1">
    <source>
        <dbReference type="EMBL" id="SFB40882.1"/>
    </source>
</evidence>
<dbReference type="AlphaFoldDB" id="A0A1I1ATM7"/>
<dbReference type="RefSeq" id="WP_177205739.1">
    <property type="nucleotide sequence ID" value="NZ_FOJY01000045.1"/>
</dbReference>
<proteinExistence type="predicted"/>
<protein>
    <recommendedName>
        <fullName evidence="3">DUF4430 domain-containing protein</fullName>
    </recommendedName>
</protein>
<name>A0A1I1ATM7_9FIRM</name>